<dbReference type="AlphaFoldDB" id="A0A367KQ35"/>
<reference evidence="2 3" key="1">
    <citation type="journal article" date="2018" name="G3 (Bethesda)">
        <title>Phylogenetic and Phylogenomic Definition of Rhizopus Species.</title>
        <authorList>
            <person name="Gryganskyi A.P."/>
            <person name="Golan J."/>
            <person name="Dolatabadi S."/>
            <person name="Mondo S."/>
            <person name="Robb S."/>
            <person name="Idnurm A."/>
            <person name="Muszewska A."/>
            <person name="Steczkiewicz K."/>
            <person name="Masonjones S."/>
            <person name="Liao H.L."/>
            <person name="Gajdeczka M.T."/>
            <person name="Anike F."/>
            <person name="Vuek A."/>
            <person name="Anishchenko I.M."/>
            <person name="Voigt K."/>
            <person name="de Hoog G.S."/>
            <person name="Smith M.E."/>
            <person name="Heitman J."/>
            <person name="Vilgalys R."/>
            <person name="Stajich J.E."/>
        </authorList>
    </citation>
    <scope>NUCLEOTIDE SEQUENCE [LARGE SCALE GENOMIC DNA]</scope>
    <source>
        <strain evidence="2 3">LSU 92-RS-03</strain>
    </source>
</reference>
<name>A0A367KQ35_RHIST</name>
<evidence type="ECO:0000313" key="2">
    <source>
        <dbReference type="EMBL" id="RCI04308.1"/>
    </source>
</evidence>
<dbReference type="OrthoDB" id="4088568at2759"/>
<dbReference type="Proteomes" id="UP000253551">
    <property type="component" value="Unassembled WGS sequence"/>
</dbReference>
<keyword evidence="3" id="KW-1185">Reference proteome</keyword>
<dbReference type="STRING" id="4846.A0A367KQ35"/>
<comment type="caution">
    <text evidence="2">The sequence shown here is derived from an EMBL/GenBank/DDBJ whole genome shotgun (WGS) entry which is preliminary data.</text>
</comment>
<keyword evidence="1" id="KW-0175">Coiled coil</keyword>
<proteinExistence type="predicted"/>
<gene>
    <name evidence="2" type="ORF">CU098_005108</name>
</gene>
<sequence length="277" mass="32277">MEQANETVAHLRNEIKTLKTSNLGLVQQIDSYEKLALNNKQTEETLKIQILDLQQELNQLKKSEKNTKIKYNRLNTSFETLQLTHEALVKEHDAMLSKKETQLVPAKSFSDQNKNTCLDMILPEPIPNTKRPTKVPAEDKINATDTRVLNRRLRRVFDMSELSDLSNSILSTILVELSNYRTQFDWVHDTPYFYPLVASIQQLLTEISTMRMTLNDLQADYVRRIERLTTSHTVYTSMVANYNIKHRIPKEFPPRIRKRSVENKASFMQGLMSFFNV</sequence>
<protein>
    <submittedName>
        <fullName evidence="2">Uncharacterized protein</fullName>
    </submittedName>
</protein>
<evidence type="ECO:0000313" key="3">
    <source>
        <dbReference type="Proteomes" id="UP000253551"/>
    </source>
</evidence>
<dbReference type="EMBL" id="PJQM01000720">
    <property type="protein sequence ID" value="RCI04308.1"/>
    <property type="molecule type" value="Genomic_DNA"/>
</dbReference>
<evidence type="ECO:0000256" key="1">
    <source>
        <dbReference type="SAM" id="Coils"/>
    </source>
</evidence>
<accession>A0A367KQ35</accession>
<organism evidence="2 3">
    <name type="scientific">Rhizopus stolonifer</name>
    <name type="common">Rhizopus nigricans</name>
    <dbReference type="NCBI Taxonomy" id="4846"/>
    <lineage>
        <taxon>Eukaryota</taxon>
        <taxon>Fungi</taxon>
        <taxon>Fungi incertae sedis</taxon>
        <taxon>Mucoromycota</taxon>
        <taxon>Mucoromycotina</taxon>
        <taxon>Mucoromycetes</taxon>
        <taxon>Mucorales</taxon>
        <taxon>Mucorineae</taxon>
        <taxon>Rhizopodaceae</taxon>
        <taxon>Rhizopus</taxon>
    </lineage>
</organism>
<feature type="coiled-coil region" evidence="1">
    <location>
        <begin position="1"/>
        <end position="70"/>
    </location>
</feature>